<name>A0A9X1FWZ7_9RHOB</name>
<keyword evidence="1" id="KW-0812">Transmembrane</keyword>
<evidence type="ECO:0000313" key="3">
    <source>
        <dbReference type="Proteomes" id="UP001138661"/>
    </source>
</evidence>
<accession>A0A9X1FWZ7</accession>
<keyword evidence="1" id="KW-0472">Membrane</keyword>
<dbReference type="EMBL" id="JAHXDN010000003">
    <property type="protein sequence ID" value="MBW4708580.1"/>
    <property type="molecule type" value="Genomic_DNA"/>
</dbReference>
<comment type="caution">
    <text evidence="2">The sequence shown here is derived from an EMBL/GenBank/DDBJ whole genome shotgun (WGS) entry which is preliminary data.</text>
</comment>
<feature type="transmembrane region" description="Helical" evidence="1">
    <location>
        <begin position="27"/>
        <end position="51"/>
    </location>
</feature>
<sequence>MCVALITLATGEGVTQALVNYWSFGTVSVLALIVIHMGGSKLMSLCMNFGAKTH</sequence>
<evidence type="ECO:0000313" key="2">
    <source>
        <dbReference type="EMBL" id="MBW4708580.1"/>
    </source>
</evidence>
<gene>
    <name evidence="2" type="ORF">KX928_12375</name>
</gene>
<reference evidence="2" key="1">
    <citation type="submission" date="2021-07" db="EMBL/GenBank/DDBJ databases">
        <title>Roseobacter insulae sp. nov., isolated from a tidal flat.</title>
        <authorList>
            <person name="Park S."/>
            <person name="Yoon J.-H."/>
        </authorList>
    </citation>
    <scope>NUCLEOTIDE SEQUENCE</scope>
    <source>
        <strain evidence="2">YSTF-M11</strain>
    </source>
</reference>
<keyword evidence="3" id="KW-1185">Reference proteome</keyword>
<proteinExistence type="predicted"/>
<evidence type="ECO:0000256" key="1">
    <source>
        <dbReference type="SAM" id="Phobius"/>
    </source>
</evidence>
<keyword evidence="1" id="KW-1133">Transmembrane helix</keyword>
<dbReference type="RefSeq" id="WP_219502688.1">
    <property type="nucleotide sequence ID" value="NZ_JAHXDN010000003.1"/>
</dbReference>
<dbReference type="Proteomes" id="UP001138661">
    <property type="component" value="Unassembled WGS sequence"/>
</dbReference>
<dbReference type="AlphaFoldDB" id="A0A9X1FWZ7"/>
<protein>
    <submittedName>
        <fullName evidence="2">Uncharacterized protein</fullName>
    </submittedName>
</protein>
<organism evidence="2 3">
    <name type="scientific">Roseobacter insulae</name>
    <dbReference type="NCBI Taxonomy" id="2859783"/>
    <lineage>
        <taxon>Bacteria</taxon>
        <taxon>Pseudomonadati</taxon>
        <taxon>Pseudomonadota</taxon>
        <taxon>Alphaproteobacteria</taxon>
        <taxon>Rhodobacterales</taxon>
        <taxon>Roseobacteraceae</taxon>
        <taxon>Roseobacter</taxon>
    </lineage>
</organism>